<evidence type="ECO:0000256" key="1">
    <source>
        <dbReference type="SAM" id="MobiDB-lite"/>
    </source>
</evidence>
<dbReference type="EMBL" id="MU167240">
    <property type="protein sequence ID" value="KAG0148084.1"/>
    <property type="molecule type" value="Genomic_DNA"/>
</dbReference>
<dbReference type="Proteomes" id="UP000886653">
    <property type="component" value="Unassembled WGS sequence"/>
</dbReference>
<dbReference type="AlphaFoldDB" id="A0A9P6NPW0"/>
<accession>A0A9P6NPW0</accession>
<name>A0A9P6NPW0_9BASI</name>
<keyword evidence="3" id="KW-1185">Reference proteome</keyword>
<feature type="compositionally biased region" description="Low complexity" evidence="1">
    <location>
        <begin position="273"/>
        <end position="289"/>
    </location>
</feature>
<evidence type="ECO:0000313" key="3">
    <source>
        <dbReference type="Proteomes" id="UP000886653"/>
    </source>
</evidence>
<evidence type="ECO:0000313" key="2">
    <source>
        <dbReference type="EMBL" id="KAG0148084.1"/>
    </source>
</evidence>
<feature type="region of interest" description="Disordered" evidence="1">
    <location>
        <begin position="273"/>
        <end position="304"/>
    </location>
</feature>
<proteinExistence type="predicted"/>
<protein>
    <submittedName>
        <fullName evidence="2">Uncharacterized protein</fullName>
    </submittedName>
</protein>
<comment type="caution">
    <text evidence="2">The sequence shown here is derived from an EMBL/GenBank/DDBJ whole genome shotgun (WGS) entry which is preliminary data.</text>
</comment>
<gene>
    <name evidence="2" type="ORF">CROQUDRAFT_655211</name>
</gene>
<reference evidence="2" key="1">
    <citation type="submission" date="2013-11" db="EMBL/GenBank/DDBJ databases">
        <title>Genome sequence of the fusiform rust pathogen reveals effectors for host alternation and coevolution with pine.</title>
        <authorList>
            <consortium name="DOE Joint Genome Institute"/>
            <person name="Smith K."/>
            <person name="Pendleton A."/>
            <person name="Kubisiak T."/>
            <person name="Anderson C."/>
            <person name="Salamov A."/>
            <person name="Aerts A."/>
            <person name="Riley R."/>
            <person name="Clum A."/>
            <person name="Lindquist E."/>
            <person name="Ence D."/>
            <person name="Campbell M."/>
            <person name="Kronenberg Z."/>
            <person name="Feau N."/>
            <person name="Dhillon B."/>
            <person name="Hamelin R."/>
            <person name="Burleigh J."/>
            <person name="Smith J."/>
            <person name="Yandell M."/>
            <person name="Nelson C."/>
            <person name="Grigoriev I."/>
            <person name="Davis J."/>
        </authorList>
    </citation>
    <scope>NUCLEOTIDE SEQUENCE</scope>
    <source>
        <strain evidence="2">G11</strain>
    </source>
</reference>
<feature type="region of interest" description="Disordered" evidence="1">
    <location>
        <begin position="53"/>
        <end position="73"/>
    </location>
</feature>
<organism evidence="2 3">
    <name type="scientific">Cronartium quercuum f. sp. fusiforme G11</name>
    <dbReference type="NCBI Taxonomy" id="708437"/>
    <lineage>
        <taxon>Eukaryota</taxon>
        <taxon>Fungi</taxon>
        <taxon>Dikarya</taxon>
        <taxon>Basidiomycota</taxon>
        <taxon>Pucciniomycotina</taxon>
        <taxon>Pucciniomycetes</taxon>
        <taxon>Pucciniales</taxon>
        <taxon>Coleosporiaceae</taxon>
        <taxon>Cronartium</taxon>
    </lineage>
</organism>
<sequence>MIPSRSLPFIPTRSIKTNKPKNLRDQDFLTDVSSSSSSSRKILMPKNTIRLPKERDSIESFGPGPRPNSYLPHRSLIDIQSGSSYETEYERKRYGDDHKMVSHQNNLGFSRDRSLGDRNVSEQSGVVEPSSIPISFDLLNNRERLSTFSKDLSSASCSITRPSSFTETEFPLKPKPSLFLKRKPTRVIETPIRSKQNMSDLSNHHLNSGEVDRFSYMSDEFPKTPFSARLVTHYEREAIIERQNRFRFLTNEVDHDHVGNSNFRVSRYDSEINSRLSNNNNNNRTISLSDSDYPINYSSYRNHN</sequence>
<feature type="region of interest" description="Disordered" evidence="1">
    <location>
        <begin position="1"/>
        <end position="40"/>
    </location>
</feature>